<reference evidence="3 4" key="1">
    <citation type="submission" date="2022-05" db="EMBL/GenBank/DDBJ databases">
        <title>Genome Sequencing of Bee-Associated Microbes.</title>
        <authorList>
            <person name="Dunlap C."/>
        </authorList>
    </citation>
    <scope>NUCLEOTIDE SEQUENCE [LARGE SCALE GENOMIC DNA]</scope>
    <source>
        <strain evidence="3 4">NRRL BD-083</strain>
    </source>
</reference>
<dbReference type="Pfam" id="PF07885">
    <property type="entry name" value="Ion_trans_2"/>
    <property type="match status" value="1"/>
</dbReference>
<proteinExistence type="predicted"/>
<feature type="transmembrane region" description="Helical" evidence="1">
    <location>
        <begin position="83"/>
        <end position="104"/>
    </location>
</feature>
<accession>A0ABT4ETG6</accession>
<dbReference type="InterPro" id="IPR013099">
    <property type="entry name" value="K_chnl_dom"/>
</dbReference>
<gene>
    <name evidence="3" type="ORF">M5W82_18930</name>
</gene>
<keyword evidence="1" id="KW-0812">Transmembrane</keyword>
<organism evidence="3 4">
    <name type="scientific">Lysinibacillus xylanilyticus</name>
    <dbReference type="NCBI Taxonomy" id="582475"/>
    <lineage>
        <taxon>Bacteria</taxon>
        <taxon>Bacillati</taxon>
        <taxon>Bacillota</taxon>
        <taxon>Bacilli</taxon>
        <taxon>Bacillales</taxon>
        <taxon>Bacillaceae</taxon>
        <taxon>Lysinibacillus</taxon>
    </lineage>
</organism>
<sequence>MLSFILSAKRLLVGIWKSFKRPQFLSLFTTLFFIILSGTMFYRGTEGWHWLDAMYFSVVSLIPTGVETGLYPTSDFSKIFTMIYLIVGTGVMFITLIILGRSIVDFSIEEEKKELAKKVLGINKADQ</sequence>
<keyword evidence="3" id="KW-0407">Ion channel</keyword>
<keyword evidence="3" id="KW-0813">Transport</keyword>
<feature type="transmembrane region" description="Helical" evidence="1">
    <location>
        <begin position="24"/>
        <end position="42"/>
    </location>
</feature>
<feature type="domain" description="Potassium channel" evidence="2">
    <location>
        <begin position="30"/>
        <end position="103"/>
    </location>
</feature>
<dbReference type="Gene3D" id="1.10.287.70">
    <property type="match status" value="1"/>
</dbReference>
<dbReference type="EMBL" id="JAMDLZ010000038">
    <property type="protein sequence ID" value="MCY9548962.1"/>
    <property type="molecule type" value="Genomic_DNA"/>
</dbReference>
<evidence type="ECO:0000313" key="3">
    <source>
        <dbReference type="EMBL" id="MCY9548962.1"/>
    </source>
</evidence>
<keyword evidence="1" id="KW-0472">Membrane</keyword>
<protein>
    <submittedName>
        <fullName evidence="3">Potassium channel family protein</fullName>
    </submittedName>
</protein>
<dbReference type="GO" id="GO:0034220">
    <property type="term" value="P:monoatomic ion transmembrane transport"/>
    <property type="evidence" value="ECO:0007669"/>
    <property type="project" value="UniProtKB-KW"/>
</dbReference>
<evidence type="ECO:0000256" key="1">
    <source>
        <dbReference type="SAM" id="Phobius"/>
    </source>
</evidence>
<dbReference type="RefSeq" id="WP_268638975.1">
    <property type="nucleotide sequence ID" value="NZ_JAMDLZ010000038.1"/>
</dbReference>
<evidence type="ECO:0000259" key="2">
    <source>
        <dbReference type="Pfam" id="PF07885"/>
    </source>
</evidence>
<keyword evidence="4" id="KW-1185">Reference proteome</keyword>
<dbReference type="Proteomes" id="UP001527052">
    <property type="component" value="Unassembled WGS sequence"/>
</dbReference>
<keyword evidence="3" id="KW-0406">Ion transport</keyword>
<dbReference type="SUPFAM" id="SSF81324">
    <property type="entry name" value="Voltage-gated potassium channels"/>
    <property type="match status" value="1"/>
</dbReference>
<keyword evidence="1" id="KW-1133">Transmembrane helix</keyword>
<comment type="caution">
    <text evidence="3">The sequence shown here is derived from an EMBL/GenBank/DDBJ whole genome shotgun (WGS) entry which is preliminary data.</text>
</comment>
<name>A0ABT4ETG6_9BACI</name>
<evidence type="ECO:0000313" key="4">
    <source>
        <dbReference type="Proteomes" id="UP001527052"/>
    </source>
</evidence>